<reference evidence="1 2" key="1">
    <citation type="submission" date="2020-11" db="EMBL/GenBank/DDBJ databases">
        <authorList>
            <person name="Sun Q."/>
        </authorList>
    </citation>
    <scope>NUCLEOTIDE SEQUENCE [LARGE SCALE GENOMIC DNA]</scope>
    <source>
        <strain evidence="1 2">P8398</strain>
    </source>
</reference>
<organism evidence="1 2">
    <name type="scientific">Massilia antarctica</name>
    <dbReference type="NCBI Taxonomy" id="2765360"/>
    <lineage>
        <taxon>Bacteria</taxon>
        <taxon>Pseudomonadati</taxon>
        <taxon>Pseudomonadota</taxon>
        <taxon>Betaproteobacteria</taxon>
        <taxon>Burkholderiales</taxon>
        <taxon>Oxalobacteraceae</taxon>
        <taxon>Telluria group</taxon>
        <taxon>Massilia</taxon>
    </lineage>
</organism>
<protein>
    <recommendedName>
        <fullName evidence="3">DUF937 domain-containing protein</fullName>
    </recommendedName>
</protein>
<name>A0AA48WDZ2_9BURK</name>
<dbReference type="Proteomes" id="UP000662888">
    <property type="component" value="Chromosome"/>
</dbReference>
<sequence length="245" mass="24408">MHDIDRTTMEYGQETSSYEGEQFEFGQGEWSGEAGLNEQQEAEFAQELLNVNNEAELDRFLGDFIRKVGATAGRVIRSPIGQAIGGVLKGVAKKALPLAGGAIGGYFGGPLGAKIGSGLASAAGGALGLEGEMSGEDREFEGARQFVRLAADTVHKASQAPASGDPRMIAQNAATAAARQHAPGLLGRGAGGGCGSCGGAAAGGGAGFGANGTGMSSGTGMAAGGGRGASGRWSRQGNKIVLYGA</sequence>
<evidence type="ECO:0008006" key="3">
    <source>
        <dbReference type="Google" id="ProtNLM"/>
    </source>
</evidence>
<accession>A0AA48WDZ2</accession>
<keyword evidence="2" id="KW-1185">Reference proteome</keyword>
<gene>
    <name evidence="1" type="ORF">IV454_30825</name>
</gene>
<evidence type="ECO:0000313" key="1">
    <source>
        <dbReference type="EMBL" id="QPI49762.1"/>
    </source>
</evidence>
<dbReference type="EMBL" id="CP065053">
    <property type="protein sequence ID" value="QPI49762.1"/>
    <property type="molecule type" value="Genomic_DNA"/>
</dbReference>
<evidence type="ECO:0000313" key="2">
    <source>
        <dbReference type="Proteomes" id="UP000662888"/>
    </source>
</evidence>
<proteinExistence type="predicted"/>
<dbReference type="RefSeq" id="WP_206089402.1">
    <property type="nucleotide sequence ID" value="NZ_CP065053.1"/>
</dbReference>